<sequence length="380" mass="43547">MNNITKKSFYSFLTLYLLSSFIFLLFASYWFYTSQKTIEMQNNYYKMNHISDRVSSSIIKAHMMDNKFILDSFENATVALYDNKYKLIDGQNIQKVDLSKEYYMEGDTFTLVSKRTAGHLGIDYVAVQSNEFTQSVTKLRNKVIITSIFVGIIIIIISVILSYIFLRPIKDKMHEIEEFVKDTTHELNTPITALMMSTSRAKNKKIYDEKIIQNISISTKQLYDIYSSLSFLSFDAKSEEAVELNFVSVVNESIKYFNELLEKKNIIVEFKKTTCTLTMAPTKAKMLINNLLSNAIKYSPPNKKIYISVLQNSFSIQDEGIGIAKDKLGTIFKRFTRANSYAGGFGVGLSIVDSIVKEYNFRIDLTSKESVGTTVNIKFH</sequence>
<evidence type="ECO:0000256" key="8">
    <source>
        <dbReference type="ARBA" id="ARBA00022989"/>
    </source>
</evidence>
<reference evidence="13 14" key="1">
    <citation type="submission" date="2020-05" db="EMBL/GenBank/DDBJ databases">
        <title>Sulfurimonas marisnigri, sp. nov., and Sulfurimonas baltica, sp. nov., manganese oxide reducing chemolithoautotrophs of the class Epsilonproteobacteria isolated from the pelagic redoxclines of the Black and Baltic Seas and emended description of the genus Sulfurimonas.</title>
        <authorList>
            <person name="Henkel J.V."/>
            <person name="Laudan C."/>
            <person name="Werner J."/>
            <person name="Neu T."/>
            <person name="Plewe S."/>
            <person name="Sproer C."/>
            <person name="Bunk B."/>
            <person name="Schulz-Vogt H.N."/>
        </authorList>
    </citation>
    <scope>NUCLEOTIDE SEQUENCE [LARGE SCALE GENOMIC DNA]</scope>
    <source>
        <strain evidence="13 14">GD2</strain>
    </source>
</reference>
<comment type="catalytic activity">
    <reaction evidence="1">
        <text>ATP + protein L-histidine = ADP + protein N-phospho-L-histidine.</text>
        <dbReference type="EC" id="2.7.13.3"/>
    </reaction>
</comment>
<keyword evidence="10 11" id="KW-0472">Membrane</keyword>
<dbReference type="InterPro" id="IPR004358">
    <property type="entry name" value="Sig_transdc_His_kin-like_C"/>
</dbReference>
<dbReference type="Gene3D" id="1.10.287.130">
    <property type="match status" value="1"/>
</dbReference>
<evidence type="ECO:0000313" key="13">
    <source>
        <dbReference type="EMBL" id="QOY52211.1"/>
    </source>
</evidence>
<dbReference type="EMBL" id="CP054492">
    <property type="protein sequence ID" value="QOY52211.1"/>
    <property type="molecule type" value="Genomic_DNA"/>
</dbReference>
<organism evidence="13 14">
    <name type="scientific">Candidatus Sulfurimonas baltica</name>
    <dbReference type="NCBI Taxonomy" id="2740404"/>
    <lineage>
        <taxon>Bacteria</taxon>
        <taxon>Pseudomonadati</taxon>
        <taxon>Campylobacterota</taxon>
        <taxon>Epsilonproteobacteria</taxon>
        <taxon>Campylobacterales</taxon>
        <taxon>Sulfurimonadaceae</taxon>
        <taxon>Sulfurimonas</taxon>
    </lineage>
</organism>
<dbReference type="PANTHER" id="PTHR45436">
    <property type="entry name" value="SENSOR HISTIDINE KINASE YKOH"/>
    <property type="match status" value="1"/>
</dbReference>
<keyword evidence="8 11" id="KW-1133">Transmembrane helix</keyword>
<dbReference type="KEGG" id="sbal:HUE88_00485"/>
<dbReference type="InterPro" id="IPR003594">
    <property type="entry name" value="HATPase_dom"/>
</dbReference>
<proteinExistence type="predicted"/>
<dbReference type="RefSeq" id="WP_194370029.1">
    <property type="nucleotide sequence ID" value="NZ_CP054492.1"/>
</dbReference>
<dbReference type="PANTHER" id="PTHR45436:SF15">
    <property type="entry name" value="SENSOR HISTIDINE KINASE CUSS"/>
    <property type="match status" value="1"/>
</dbReference>
<dbReference type="InterPro" id="IPR036097">
    <property type="entry name" value="HisK_dim/P_sf"/>
</dbReference>
<keyword evidence="9" id="KW-0902">Two-component regulatory system</keyword>
<evidence type="ECO:0000256" key="6">
    <source>
        <dbReference type="ARBA" id="ARBA00022692"/>
    </source>
</evidence>
<evidence type="ECO:0000259" key="12">
    <source>
        <dbReference type="PROSITE" id="PS50109"/>
    </source>
</evidence>
<keyword evidence="7 13" id="KW-0418">Kinase</keyword>
<evidence type="ECO:0000256" key="10">
    <source>
        <dbReference type="ARBA" id="ARBA00023136"/>
    </source>
</evidence>
<dbReference type="InterPro" id="IPR003661">
    <property type="entry name" value="HisK_dim/P_dom"/>
</dbReference>
<dbReference type="SUPFAM" id="SSF47384">
    <property type="entry name" value="Homodimeric domain of signal transducing histidine kinase"/>
    <property type="match status" value="1"/>
</dbReference>
<dbReference type="InterPro" id="IPR050428">
    <property type="entry name" value="TCS_sensor_his_kinase"/>
</dbReference>
<evidence type="ECO:0000256" key="4">
    <source>
        <dbReference type="ARBA" id="ARBA00022553"/>
    </source>
</evidence>
<dbReference type="CDD" id="cd00082">
    <property type="entry name" value="HisKA"/>
    <property type="match status" value="1"/>
</dbReference>
<evidence type="ECO:0000256" key="5">
    <source>
        <dbReference type="ARBA" id="ARBA00022679"/>
    </source>
</evidence>
<dbReference type="PROSITE" id="PS50109">
    <property type="entry name" value="HIS_KIN"/>
    <property type="match status" value="1"/>
</dbReference>
<feature type="transmembrane region" description="Helical" evidence="11">
    <location>
        <begin position="12"/>
        <end position="32"/>
    </location>
</feature>
<evidence type="ECO:0000313" key="14">
    <source>
        <dbReference type="Proteomes" id="UP000593994"/>
    </source>
</evidence>
<gene>
    <name evidence="13" type="ORF">HUE88_00485</name>
</gene>
<keyword evidence="5" id="KW-0808">Transferase</keyword>
<dbReference type="Gene3D" id="3.30.565.10">
    <property type="entry name" value="Histidine kinase-like ATPase, C-terminal domain"/>
    <property type="match status" value="1"/>
</dbReference>
<dbReference type="Proteomes" id="UP000593994">
    <property type="component" value="Chromosome"/>
</dbReference>
<dbReference type="InterPro" id="IPR005467">
    <property type="entry name" value="His_kinase_dom"/>
</dbReference>
<dbReference type="InterPro" id="IPR036890">
    <property type="entry name" value="HATPase_C_sf"/>
</dbReference>
<keyword evidence="14" id="KW-1185">Reference proteome</keyword>
<evidence type="ECO:0000256" key="3">
    <source>
        <dbReference type="ARBA" id="ARBA00012438"/>
    </source>
</evidence>
<feature type="transmembrane region" description="Helical" evidence="11">
    <location>
        <begin position="143"/>
        <end position="166"/>
    </location>
</feature>
<evidence type="ECO:0000256" key="2">
    <source>
        <dbReference type="ARBA" id="ARBA00004141"/>
    </source>
</evidence>
<dbReference type="AlphaFoldDB" id="A0A7S7RN71"/>
<keyword evidence="6 11" id="KW-0812">Transmembrane</keyword>
<feature type="domain" description="Histidine kinase" evidence="12">
    <location>
        <begin position="182"/>
        <end position="380"/>
    </location>
</feature>
<dbReference type="GO" id="GO:0005886">
    <property type="term" value="C:plasma membrane"/>
    <property type="evidence" value="ECO:0007669"/>
    <property type="project" value="TreeGrafter"/>
</dbReference>
<evidence type="ECO:0000256" key="1">
    <source>
        <dbReference type="ARBA" id="ARBA00000085"/>
    </source>
</evidence>
<accession>A0A7S7RN71</accession>
<dbReference type="PRINTS" id="PR00344">
    <property type="entry name" value="BCTRLSENSOR"/>
</dbReference>
<evidence type="ECO:0000256" key="7">
    <source>
        <dbReference type="ARBA" id="ARBA00022777"/>
    </source>
</evidence>
<protein>
    <recommendedName>
        <fullName evidence="3">histidine kinase</fullName>
        <ecNumber evidence="3">2.7.13.3</ecNumber>
    </recommendedName>
</protein>
<evidence type="ECO:0000256" key="11">
    <source>
        <dbReference type="SAM" id="Phobius"/>
    </source>
</evidence>
<keyword evidence="4" id="KW-0597">Phosphoprotein</keyword>
<dbReference type="Pfam" id="PF02518">
    <property type="entry name" value="HATPase_c"/>
    <property type="match status" value="1"/>
</dbReference>
<dbReference type="EC" id="2.7.13.3" evidence="3"/>
<name>A0A7S7RN71_9BACT</name>
<dbReference type="SUPFAM" id="SSF55874">
    <property type="entry name" value="ATPase domain of HSP90 chaperone/DNA topoisomerase II/histidine kinase"/>
    <property type="match status" value="1"/>
</dbReference>
<comment type="subcellular location">
    <subcellularLocation>
        <location evidence="2">Membrane</location>
        <topology evidence="2">Multi-pass membrane protein</topology>
    </subcellularLocation>
</comment>
<dbReference type="GO" id="GO:0000155">
    <property type="term" value="F:phosphorelay sensor kinase activity"/>
    <property type="evidence" value="ECO:0007669"/>
    <property type="project" value="InterPro"/>
</dbReference>
<evidence type="ECO:0000256" key="9">
    <source>
        <dbReference type="ARBA" id="ARBA00023012"/>
    </source>
</evidence>
<dbReference type="SMART" id="SM00387">
    <property type="entry name" value="HATPase_c"/>
    <property type="match status" value="1"/>
</dbReference>